<dbReference type="STRING" id="91928.A0A0D1YV67"/>
<sequence>MATESVASVPSKSQLEDISRLRGIAEKHLHQIAEERLQEQFDDAKRNEELERYAKQRRRAKLRATSPAVSTPTSRMRSAQDVLERLKWDDSLDLSKYIIGYLERFNGIQEMPATRWISEPTEEEWIPQHRIRYFKQVDESGKQSIVWDRDNRIDKIFGASVNKEADNDDRWEDSSPQLTH</sequence>
<dbReference type="OrthoDB" id="10263155at2759"/>
<dbReference type="RefSeq" id="XP_016239402.1">
    <property type="nucleotide sequence ID" value="XM_016377832.1"/>
</dbReference>
<dbReference type="InterPro" id="IPR040459">
    <property type="entry name" value="MJ1316"/>
</dbReference>
<accession>A0A0D1YV67</accession>
<dbReference type="PANTHER" id="PTHR46729:SF1">
    <property type="entry name" value="LEUKOCYTE RECEPTOR CLUSTER MEMBER 9"/>
    <property type="match status" value="1"/>
</dbReference>
<name>A0A0D1YV67_9EURO</name>
<dbReference type="EMBL" id="KN847493">
    <property type="protein sequence ID" value="KIW19186.1"/>
    <property type="molecule type" value="Genomic_DNA"/>
</dbReference>
<evidence type="ECO:0000313" key="4">
    <source>
        <dbReference type="Proteomes" id="UP000053328"/>
    </source>
</evidence>
<dbReference type="PANTHER" id="PTHR46729">
    <property type="entry name" value="LEUKOCYTE RECEPTOR CLUSTER MEMBER 9"/>
    <property type="match status" value="1"/>
</dbReference>
<dbReference type="AlphaFoldDB" id="A0A0D1YV67"/>
<keyword evidence="4" id="KW-1185">Reference proteome</keyword>
<reference evidence="3 4" key="1">
    <citation type="submission" date="2015-01" db="EMBL/GenBank/DDBJ databases">
        <title>The Genome Sequence of Exophiala spinifera CBS89968.</title>
        <authorList>
            <consortium name="The Broad Institute Genomics Platform"/>
            <person name="Cuomo C."/>
            <person name="de Hoog S."/>
            <person name="Gorbushina A."/>
            <person name="Stielow B."/>
            <person name="Teixiera M."/>
            <person name="Abouelleil A."/>
            <person name="Chapman S.B."/>
            <person name="Priest M."/>
            <person name="Young S.K."/>
            <person name="Wortman J."/>
            <person name="Nusbaum C."/>
            <person name="Birren B."/>
        </authorList>
    </citation>
    <scope>NUCLEOTIDE SEQUENCE [LARGE SCALE GENOMIC DNA]</scope>
    <source>
        <strain evidence="3 4">CBS 89968</strain>
    </source>
</reference>
<dbReference type="InterPro" id="IPR042653">
    <property type="entry name" value="Leng9"/>
</dbReference>
<dbReference type="Pfam" id="PF04457">
    <property type="entry name" value="MJ1316"/>
    <property type="match status" value="1"/>
</dbReference>
<feature type="domain" description="MJ1316 RNA cyclic group end recognition" evidence="2">
    <location>
        <begin position="76"/>
        <end position="149"/>
    </location>
</feature>
<organism evidence="3 4">
    <name type="scientific">Exophiala spinifera</name>
    <dbReference type="NCBI Taxonomy" id="91928"/>
    <lineage>
        <taxon>Eukaryota</taxon>
        <taxon>Fungi</taxon>
        <taxon>Dikarya</taxon>
        <taxon>Ascomycota</taxon>
        <taxon>Pezizomycotina</taxon>
        <taxon>Eurotiomycetes</taxon>
        <taxon>Chaetothyriomycetidae</taxon>
        <taxon>Chaetothyriales</taxon>
        <taxon>Herpotrichiellaceae</taxon>
        <taxon>Exophiala</taxon>
    </lineage>
</organism>
<evidence type="ECO:0000313" key="3">
    <source>
        <dbReference type="EMBL" id="KIW19186.1"/>
    </source>
</evidence>
<feature type="compositionally biased region" description="Polar residues" evidence="1">
    <location>
        <begin position="67"/>
        <end position="76"/>
    </location>
</feature>
<protein>
    <recommendedName>
        <fullName evidence="2">MJ1316 RNA cyclic group end recognition domain-containing protein</fullName>
    </recommendedName>
</protein>
<dbReference type="HOGENOM" id="CLU_128310_0_0_1"/>
<evidence type="ECO:0000256" key="1">
    <source>
        <dbReference type="SAM" id="MobiDB-lite"/>
    </source>
</evidence>
<dbReference type="GeneID" id="27330563"/>
<feature type="region of interest" description="Disordered" evidence="1">
    <location>
        <begin position="55"/>
        <end position="76"/>
    </location>
</feature>
<gene>
    <name evidence="3" type="ORF">PV08_03480</name>
</gene>
<dbReference type="Proteomes" id="UP000053328">
    <property type="component" value="Unassembled WGS sequence"/>
</dbReference>
<dbReference type="VEuPathDB" id="FungiDB:PV08_03480"/>
<proteinExistence type="predicted"/>
<evidence type="ECO:0000259" key="2">
    <source>
        <dbReference type="Pfam" id="PF04457"/>
    </source>
</evidence>